<evidence type="ECO:0000259" key="9">
    <source>
        <dbReference type="SMART" id="SM00470"/>
    </source>
</evidence>
<dbReference type="GO" id="GO:0045881">
    <property type="term" value="P:positive regulation of sporulation resulting in formation of a cellular spore"/>
    <property type="evidence" value="ECO:0007669"/>
    <property type="project" value="TreeGrafter"/>
</dbReference>
<evidence type="ECO:0000313" key="11">
    <source>
        <dbReference type="Proteomes" id="UP000051155"/>
    </source>
</evidence>
<comment type="similarity">
    <text evidence="2">Belongs to the ParB family.</text>
</comment>
<reference evidence="10 11" key="1">
    <citation type="journal article" date="2015" name="Genome Announc.">
        <title>Expanding the biotechnology potential of lactobacilli through comparative genomics of 213 strains and associated genera.</title>
        <authorList>
            <person name="Sun Z."/>
            <person name="Harris H.M."/>
            <person name="McCann A."/>
            <person name="Guo C."/>
            <person name="Argimon S."/>
            <person name="Zhang W."/>
            <person name="Yang X."/>
            <person name="Jeffery I.B."/>
            <person name="Cooney J.C."/>
            <person name="Kagawa T.F."/>
            <person name="Liu W."/>
            <person name="Song Y."/>
            <person name="Salvetti E."/>
            <person name="Wrobel A."/>
            <person name="Rasinkangas P."/>
            <person name="Parkhill J."/>
            <person name="Rea M.C."/>
            <person name="O'Sullivan O."/>
            <person name="Ritari J."/>
            <person name="Douillard F.P."/>
            <person name="Paul Ross R."/>
            <person name="Yang R."/>
            <person name="Briner A.E."/>
            <person name="Felis G.E."/>
            <person name="de Vos W.M."/>
            <person name="Barrangou R."/>
            <person name="Klaenhammer T.R."/>
            <person name="Caufield P.W."/>
            <person name="Cui Y."/>
            <person name="Zhang H."/>
            <person name="O'Toole P.W."/>
        </authorList>
    </citation>
    <scope>NUCLEOTIDE SEQUENCE [LARGE SCALE GENOMIC DNA]</scope>
    <source>
        <strain evidence="10 11">DSM 19971</strain>
    </source>
</reference>
<keyword evidence="7" id="KW-0131">Cell cycle</keyword>
<protein>
    <submittedName>
        <fullName evidence="10">Chromosome partitioning protein, DNA-binding protein</fullName>
    </submittedName>
</protein>
<sequence>MMMAFSFWSKKRKTADDTQQRITEIQLEQIVPNRFQPRKVFADDKIGELADTIKEHGLLQPIIVRQYEPEHYEIIAGERRFRAITKLGWGKVPAIIKKMTDTEAASMAVIENLQREGLTAIEEARAYKELMGLNKLTQSELAQAIGKSQSFVANKLRLLKLSKFAQQAILERKITERHGRAVLGLDEKQQEELLKQVITKKMTVKETEIMVQKLSKKDTVKTDRPKKSSKGSTSDVRVAVNTIKKALKMVNDNGMKIKTHEEDNKDFHRIIIDIPLEKMGKKETKKK</sequence>
<keyword evidence="11" id="KW-1185">Reference proteome</keyword>
<dbReference type="SMART" id="SM00470">
    <property type="entry name" value="ParB"/>
    <property type="match status" value="1"/>
</dbReference>
<dbReference type="Pfam" id="PF17762">
    <property type="entry name" value="HTH_ParB"/>
    <property type="match status" value="1"/>
</dbReference>
<keyword evidence="4" id="KW-0132">Cell division</keyword>
<dbReference type="InterPro" id="IPR050336">
    <property type="entry name" value="Chromosome_partition/occlusion"/>
</dbReference>
<keyword evidence="6" id="KW-0717">Septation</keyword>
<feature type="region of interest" description="Disordered" evidence="8">
    <location>
        <begin position="216"/>
        <end position="236"/>
    </location>
</feature>
<evidence type="ECO:0000256" key="4">
    <source>
        <dbReference type="ARBA" id="ARBA00022618"/>
    </source>
</evidence>
<dbReference type="InterPro" id="IPR004437">
    <property type="entry name" value="ParB/RepB/Spo0J"/>
</dbReference>
<dbReference type="InterPro" id="IPR036086">
    <property type="entry name" value="ParB/Sulfiredoxin_sf"/>
</dbReference>
<dbReference type="Pfam" id="PF02195">
    <property type="entry name" value="ParB_N"/>
    <property type="match status" value="1"/>
</dbReference>
<dbReference type="GO" id="GO:0005694">
    <property type="term" value="C:chromosome"/>
    <property type="evidence" value="ECO:0007669"/>
    <property type="project" value="TreeGrafter"/>
</dbReference>
<dbReference type="FunFam" id="3.90.1530.30:FF:000001">
    <property type="entry name" value="Chromosome partitioning protein ParB"/>
    <property type="match status" value="1"/>
</dbReference>
<organism evidence="10 11">
    <name type="scientific">Liquorilactobacillus uvarum DSM 19971</name>
    <dbReference type="NCBI Taxonomy" id="1423812"/>
    <lineage>
        <taxon>Bacteria</taxon>
        <taxon>Bacillati</taxon>
        <taxon>Bacillota</taxon>
        <taxon>Bacilli</taxon>
        <taxon>Lactobacillales</taxon>
        <taxon>Lactobacillaceae</taxon>
        <taxon>Liquorilactobacillus</taxon>
    </lineage>
</organism>
<dbReference type="STRING" id="1423812.FD20_GL001759"/>
<evidence type="ECO:0000256" key="3">
    <source>
        <dbReference type="ARBA" id="ARBA00022490"/>
    </source>
</evidence>
<evidence type="ECO:0000256" key="5">
    <source>
        <dbReference type="ARBA" id="ARBA00023125"/>
    </source>
</evidence>
<dbReference type="GO" id="GO:0003677">
    <property type="term" value="F:DNA binding"/>
    <property type="evidence" value="ECO:0007669"/>
    <property type="project" value="UniProtKB-KW"/>
</dbReference>
<keyword evidence="5 10" id="KW-0238">DNA-binding</keyword>
<dbReference type="NCBIfam" id="TIGR04285">
    <property type="entry name" value="nucleoid_noc"/>
    <property type="match status" value="1"/>
</dbReference>
<comment type="caution">
    <text evidence="10">The sequence shown here is derived from an EMBL/GenBank/DDBJ whole genome shotgun (WGS) entry which is preliminary data.</text>
</comment>
<dbReference type="PATRIC" id="fig|1423812.3.peg.1872"/>
<dbReference type="Proteomes" id="UP000051155">
    <property type="component" value="Unassembled WGS sequence"/>
</dbReference>
<evidence type="ECO:0000256" key="6">
    <source>
        <dbReference type="ARBA" id="ARBA00023210"/>
    </source>
</evidence>
<feature type="compositionally biased region" description="Basic and acidic residues" evidence="8">
    <location>
        <begin position="216"/>
        <end position="226"/>
    </location>
</feature>
<gene>
    <name evidence="10" type="ORF">FD20_GL001759</name>
</gene>
<dbReference type="InterPro" id="IPR003115">
    <property type="entry name" value="ParB_N"/>
</dbReference>
<comment type="subcellular location">
    <subcellularLocation>
        <location evidence="1">Cytoplasm</location>
        <location evidence="1">Nucleoid</location>
    </subcellularLocation>
</comment>
<evidence type="ECO:0000256" key="1">
    <source>
        <dbReference type="ARBA" id="ARBA00004453"/>
    </source>
</evidence>
<keyword evidence="3" id="KW-0963">Cytoplasm</keyword>
<evidence type="ECO:0000256" key="8">
    <source>
        <dbReference type="SAM" id="MobiDB-lite"/>
    </source>
</evidence>
<dbReference type="FunFam" id="1.10.10.2830:FF:000001">
    <property type="entry name" value="Chromosome partitioning protein ParB"/>
    <property type="match status" value="1"/>
</dbReference>
<proteinExistence type="inferred from homology"/>
<dbReference type="EMBL" id="AZEG01000040">
    <property type="protein sequence ID" value="KRL34276.1"/>
    <property type="molecule type" value="Genomic_DNA"/>
</dbReference>
<dbReference type="GO" id="GO:0009295">
    <property type="term" value="C:nucleoid"/>
    <property type="evidence" value="ECO:0007669"/>
    <property type="project" value="UniProtKB-SubCell"/>
</dbReference>
<evidence type="ECO:0000313" key="10">
    <source>
        <dbReference type="EMBL" id="KRL34276.1"/>
    </source>
</evidence>
<dbReference type="InterPro" id="IPR023705">
    <property type="entry name" value="Nucleoid_occlusion_protein"/>
</dbReference>
<evidence type="ECO:0000256" key="2">
    <source>
        <dbReference type="ARBA" id="ARBA00006295"/>
    </source>
</evidence>
<dbReference type="Gene3D" id="3.90.1530.30">
    <property type="match status" value="1"/>
</dbReference>
<evidence type="ECO:0000256" key="7">
    <source>
        <dbReference type="ARBA" id="ARBA00023306"/>
    </source>
</evidence>
<dbReference type="GO" id="GO:0000917">
    <property type="term" value="P:division septum assembly"/>
    <property type="evidence" value="ECO:0007669"/>
    <property type="project" value="UniProtKB-KW"/>
</dbReference>
<dbReference type="PANTHER" id="PTHR33375:SF8">
    <property type="entry name" value="NUCLEOID OCCLUSION PROTEIN"/>
    <property type="match status" value="1"/>
</dbReference>
<dbReference type="SUPFAM" id="SSF110849">
    <property type="entry name" value="ParB/Sulfiredoxin"/>
    <property type="match status" value="1"/>
</dbReference>
<dbReference type="AlphaFoldDB" id="A0A0R1PVE4"/>
<dbReference type="Gene3D" id="1.10.10.2830">
    <property type="match status" value="1"/>
</dbReference>
<dbReference type="NCBIfam" id="TIGR00180">
    <property type="entry name" value="parB_part"/>
    <property type="match status" value="1"/>
</dbReference>
<dbReference type="InterPro" id="IPR041468">
    <property type="entry name" value="HTH_ParB/Spo0J"/>
</dbReference>
<feature type="domain" description="ParB-like N-terminal" evidence="9">
    <location>
        <begin position="23"/>
        <end position="113"/>
    </location>
</feature>
<dbReference type="GO" id="GO:0007059">
    <property type="term" value="P:chromosome segregation"/>
    <property type="evidence" value="ECO:0007669"/>
    <property type="project" value="TreeGrafter"/>
</dbReference>
<accession>A0A0R1PVE4</accession>
<dbReference type="CDD" id="cd16393">
    <property type="entry name" value="SPO0J_N"/>
    <property type="match status" value="1"/>
</dbReference>
<name>A0A0R1PVE4_9LACO</name>
<dbReference type="PANTHER" id="PTHR33375">
    <property type="entry name" value="CHROMOSOME-PARTITIONING PROTEIN PARB-RELATED"/>
    <property type="match status" value="1"/>
</dbReference>